<organism evidence="2 3">
    <name type="scientific">Dethiobacter alkaliphilus AHT 1</name>
    <dbReference type="NCBI Taxonomy" id="555088"/>
    <lineage>
        <taxon>Bacteria</taxon>
        <taxon>Bacillati</taxon>
        <taxon>Bacillota</taxon>
        <taxon>Dethiobacteria</taxon>
        <taxon>Dethiobacterales</taxon>
        <taxon>Dethiobacteraceae</taxon>
        <taxon>Dethiobacter</taxon>
    </lineage>
</organism>
<dbReference type="STRING" id="555088.DealDRAFT_0031"/>
<dbReference type="eggNOG" id="COG1896">
    <property type="taxonomic scope" value="Bacteria"/>
</dbReference>
<dbReference type="AlphaFoldDB" id="C0GC22"/>
<dbReference type="SUPFAM" id="SSF109604">
    <property type="entry name" value="HD-domain/PDEase-like"/>
    <property type="match status" value="2"/>
</dbReference>
<dbReference type="Gene3D" id="1.10.3210.10">
    <property type="entry name" value="Hypothetical protein af1432"/>
    <property type="match status" value="2"/>
</dbReference>
<dbReference type="OrthoDB" id="9812744at2"/>
<evidence type="ECO:0000313" key="3">
    <source>
        <dbReference type="Proteomes" id="UP000006443"/>
    </source>
</evidence>
<evidence type="ECO:0000259" key="1">
    <source>
        <dbReference type="Pfam" id="PF13023"/>
    </source>
</evidence>
<gene>
    <name evidence="2" type="ORF">DealDRAFT_0031</name>
</gene>
<proteinExistence type="predicted"/>
<dbReference type="GO" id="GO:0016787">
    <property type="term" value="F:hydrolase activity"/>
    <property type="evidence" value="ECO:0007669"/>
    <property type="project" value="UniProtKB-KW"/>
</dbReference>
<reference evidence="2 3" key="1">
    <citation type="submission" date="2009-02" db="EMBL/GenBank/DDBJ databases">
        <title>Sequencing of the draft genome and assembly of Dethiobacter alkaliphilus AHT 1.</title>
        <authorList>
            <consortium name="US DOE Joint Genome Institute (JGI-PGF)"/>
            <person name="Lucas S."/>
            <person name="Copeland A."/>
            <person name="Lapidus A."/>
            <person name="Glavina del Rio T."/>
            <person name="Dalin E."/>
            <person name="Tice H."/>
            <person name="Bruce D."/>
            <person name="Goodwin L."/>
            <person name="Pitluck S."/>
            <person name="Larimer F."/>
            <person name="Land M.L."/>
            <person name="Hauser L."/>
            <person name="Muyzer G."/>
        </authorList>
    </citation>
    <scope>NUCLEOTIDE SEQUENCE [LARGE SCALE GENOMIC DNA]</scope>
    <source>
        <strain evidence="2 3">AHT 1</strain>
    </source>
</reference>
<dbReference type="InterPro" id="IPR006674">
    <property type="entry name" value="HD_domain"/>
</dbReference>
<protein>
    <submittedName>
        <fullName evidence="2">Hydrolase (HAD superfamily)</fullName>
    </submittedName>
</protein>
<keyword evidence="3" id="KW-1185">Reference proteome</keyword>
<comment type="caution">
    <text evidence="2">The sequence shown here is derived from an EMBL/GenBank/DDBJ whole genome shotgun (WGS) entry which is preliminary data.</text>
</comment>
<evidence type="ECO:0000313" key="2">
    <source>
        <dbReference type="EMBL" id="EEG78757.1"/>
    </source>
</evidence>
<keyword evidence="2" id="KW-0378">Hydrolase</keyword>
<dbReference type="Pfam" id="PF13023">
    <property type="entry name" value="HD_3"/>
    <property type="match status" value="1"/>
</dbReference>
<feature type="domain" description="HD" evidence="1">
    <location>
        <begin position="196"/>
        <end position="371"/>
    </location>
</feature>
<dbReference type="EMBL" id="ACJM01000001">
    <property type="protein sequence ID" value="EEG78757.1"/>
    <property type="molecule type" value="Genomic_DNA"/>
</dbReference>
<dbReference type="RefSeq" id="WP_008513718.1">
    <property type="nucleotide sequence ID" value="NZ_ACJM01000001.1"/>
</dbReference>
<sequence length="400" mass="46623">MIKKELLELLFEAASIQRWNDHIRPHKGFAELDKQAHKMVFAYVLTKFEESDRGAEVDWVKLIEGGFFEFLHRIVLTDIKPPIFHKLMLEKGELLNTWVLEQLRDRIGPVEGGLLDKFHAYFFDPEYSMQEKKILKAAHYLATNWEFQIIYNLNANLYGLDETRKKIADEIEEHYHLAGVQKLQLGKKTSHFMDLVGQLRFQQRWAQTPRIPETSVLGHTLIVAMLSYLCSKELDACPKRTANNYFAGLFHDLPEVLTRDIVSPVKRSVEGLDELIKEIENRQVEELLLPLLPAAWHKELRYFTEEEFANKICQNGRVEIVDTIGEKYNEDRYSPIDGELIRVCDHFAAYMEAYLSISHGIRSHYLAEGYRGLYAQYRNHSVAGFDFGLWFAYFKPGMGD</sequence>
<dbReference type="Proteomes" id="UP000006443">
    <property type="component" value="Unassembled WGS sequence"/>
</dbReference>
<name>C0GC22_DETAL</name>
<accession>C0GC22</accession>